<name>A0A2S2KR14_9ARCH</name>
<evidence type="ECO:0000313" key="2">
    <source>
        <dbReference type="EMBL" id="GBH33997.1"/>
    </source>
</evidence>
<keyword evidence="1" id="KW-0812">Transmembrane</keyword>
<dbReference type="GeneID" id="76208888"/>
<keyword evidence="3" id="KW-1185">Reference proteome</keyword>
<dbReference type="RefSeq" id="WP_109876643.1">
    <property type="nucleotide sequence ID" value="NZ_AP026695.1"/>
</dbReference>
<evidence type="ECO:0000313" key="3">
    <source>
        <dbReference type="Proteomes" id="UP000245829"/>
    </source>
</evidence>
<dbReference type="AlphaFoldDB" id="A0A2S2KR14"/>
<keyword evidence="1" id="KW-1133">Transmembrane helix</keyword>
<feature type="transmembrane region" description="Helical" evidence="1">
    <location>
        <begin position="9"/>
        <end position="31"/>
    </location>
</feature>
<dbReference type="EMBL" id="BGKI01000004">
    <property type="protein sequence ID" value="GBH33997.1"/>
    <property type="molecule type" value="Genomic_DNA"/>
</dbReference>
<accession>A0A2S2KR14</accession>
<sequence length="224" mass="25913">MNPNLKNTLYAILSIMIIVPAILLIHDYIYFQEPLSRVSLYPDDPKCDKDCIEKVSDGYKCVEIKSDEFVCRLERGRHNFSDSAVFYSSAGPISYGEIVSFPEGKPDVYWFNVENMMILNKNSKTIQVDFYESKDNTSISNVIYTATLAPGDDYVSCVSPWKPGHLVRYIDLFEYENKTYAEFWGLHPFTPPELFPCDVQKILEYSLKTDYDISLPEYEEFGFD</sequence>
<proteinExistence type="predicted"/>
<keyword evidence="1" id="KW-0472">Membrane</keyword>
<dbReference type="Proteomes" id="UP000245829">
    <property type="component" value="Unassembled WGS sequence"/>
</dbReference>
<evidence type="ECO:0000256" key="1">
    <source>
        <dbReference type="SAM" id="Phobius"/>
    </source>
</evidence>
<reference evidence="2 3" key="1">
    <citation type="submission" date="2018-05" db="EMBL/GenBank/DDBJ databases">
        <title>genome sequencing of Nitrosopumilus sp. NM25.</title>
        <authorList>
            <person name="Mori K."/>
            <person name="Nakagawa T."/>
        </authorList>
    </citation>
    <scope>NUCLEOTIDE SEQUENCE [LARGE SCALE GENOMIC DNA]</scope>
    <source>
        <strain evidence="2 3">NM25</strain>
    </source>
</reference>
<comment type="caution">
    <text evidence="2">The sequence shown here is derived from an EMBL/GenBank/DDBJ whole genome shotgun (WGS) entry which is preliminary data.</text>
</comment>
<organism evidence="2 3">
    <name type="scientific">Nitrosopumilus zosterae</name>
    <dbReference type="NCBI Taxonomy" id="718286"/>
    <lineage>
        <taxon>Archaea</taxon>
        <taxon>Nitrososphaerota</taxon>
        <taxon>Nitrososphaeria</taxon>
        <taxon>Nitrosopumilales</taxon>
        <taxon>Nitrosopumilaceae</taxon>
        <taxon>Nitrosopumilus</taxon>
    </lineage>
</organism>
<gene>
    <name evidence="2" type="ORF">NZNM25_07880</name>
</gene>
<protein>
    <submittedName>
        <fullName evidence="2">Uncharacterized protein</fullName>
    </submittedName>
</protein>